<feature type="chain" id="PRO_5035263787" evidence="1">
    <location>
        <begin position="21"/>
        <end position="106"/>
    </location>
</feature>
<evidence type="ECO:0000313" key="2">
    <source>
        <dbReference type="EMBL" id="CAH0111863.1"/>
    </source>
</evidence>
<dbReference type="Proteomes" id="UP000789390">
    <property type="component" value="Unassembled WGS sequence"/>
</dbReference>
<accession>A0A8J2WNY7</accession>
<organism evidence="2 3">
    <name type="scientific">Daphnia galeata</name>
    <dbReference type="NCBI Taxonomy" id="27404"/>
    <lineage>
        <taxon>Eukaryota</taxon>
        <taxon>Metazoa</taxon>
        <taxon>Ecdysozoa</taxon>
        <taxon>Arthropoda</taxon>
        <taxon>Crustacea</taxon>
        <taxon>Branchiopoda</taxon>
        <taxon>Diplostraca</taxon>
        <taxon>Cladocera</taxon>
        <taxon>Anomopoda</taxon>
        <taxon>Daphniidae</taxon>
        <taxon>Daphnia</taxon>
    </lineage>
</organism>
<protein>
    <submittedName>
        <fullName evidence="2">Uncharacterized protein</fullName>
    </submittedName>
</protein>
<keyword evidence="3" id="KW-1185">Reference proteome</keyword>
<proteinExistence type="predicted"/>
<gene>
    <name evidence="2" type="ORF">DGAL_LOCUS15520</name>
</gene>
<comment type="caution">
    <text evidence="2">The sequence shown here is derived from an EMBL/GenBank/DDBJ whole genome shotgun (WGS) entry which is preliminary data.</text>
</comment>
<feature type="signal peptide" evidence="1">
    <location>
        <begin position="1"/>
        <end position="20"/>
    </location>
</feature>
<sequence>MKLFVPVVLLLLALISFALSHPVIPSAEQTSYESPVLDIMEPSESKVKKFYKRTGYGYGGYVLPAVVPRYYPTFGATVLVGYPLLTGSYGGYGGVIPHYLSYGYGR</sequence>
<evidence type="ECO:0000313" key="3">
    <source>
        <dbReference type="Proteomes" id="UP000789390"/>
    </source>
</evidence>
<dbReference type="AlphaFoldDB" id="A0A8J2WNY7"/>
<reference evidence="2" key="1">
    <citation type="submission" date="2021-11" db="EMBL/GenBank/DDBJ databases">
        <authorList>
            <person name="Schell T."/>
        </authorList>
    </citation>
    <scope>NUCLEOTIDE SEQUENCE</scope>
    <source>
        <strain evidence="2">M5</strain>
    </source>
</reference>
<name>A0A8J2WNY7_9CRUS</name>
<keyword evidence="1" id="KW-0732">Signal</keyword>
<evidence type="ECO:0000256" key="1">
    <source>
        <dbReference type="SAM" id="SignalP"/>
    </source>
</evidence>
<dbReference type="EMBL" id="CAKKLH010000318">
    <property type="protein sequence ID" value="CAH0111863.1"/>
    <property type="molecule type" value="Genomic_DNA"/>
</dbReference>